<evidence type="ECO:0000313" key="1">
    <source>
        <dbReference type="EMBL" id="KAA6359057.1"/>
    </source>
</evidence>
<gene>
    <name evidence="1" type="ORF">EZS28_045415</name>
</gene>
<dbReference type="AlphaFoldDB" id="A0A5J4TLF8"/>
<protein>
    <submittedName>
        <fullName evidence="1">Uncharacterized protein</fullName>
    </submittedName>
</protein>
<comment type="caution">
    <text evidence="1">The sequence shown here is derived from an EMBL/GenBank/DDBJ whole genome shotgun (WGS) entry which is preliminary data.</text>
</comment>
<organism evidence="1 2">
    <name type="scientific">Streblomastix strix</name>
    <dbReference type="NCBI Taxonomy" id="222440"/>
    <lineage>
        <taxon>Eukaryota</taxon>
        <taxon>Metamonada</taxon>
        <taxon>Preaxostyla</taxon>
        <taxon>Oxymonadida</taxon>
        <taxon>Streblomastigidae</taxon>
        <taxon>Streblomastix</taxon>
    </lineage>
</organism>
<dbReference type="EMBL" id="SNRW01028969">
    <property type="protein sequence ID" value="KAA6359057.1"/>
    <property type="molecule type" value="Genomic_DNA"/>
</dbReference>
<dbReference type="Proteomes" id="UP000324800">
    <property type="component" value="Unassembled WGS sequence"/>
</dbReference>
<name>A0A5J4TLF8_9EUKA</name>
<evidence type="ECO:0000313" key="2">
    <source>
        <dbReference type="Proteomes" id="UP000324800"/>
    </source>
</evidence>
<reference evidence="1 2" key="1">
    <citation type="submission" date="2019-03" db="EMBL/GenBank/DDBJ databases">
        <title>Single cell metagenomics reveals metabolic interactions within the superorganism composed of flagellate Streblomastix strix and complex community of Bacteroidetes bacteria on its surface.</title>
        <authorList>
            <person name="Treitli S.C."/>
            <person name="Kolisko M."/>
            <person name="Husnik F."/>
            <person name="Keeling P."/>
            <person name="Hampl V."/>
        </authorList>
    </citation>
    <scope>NUCLEOTIDE SEQUENCE [LARGE SCALE GENOMIC DNA]</scope>
    <source>
        <strain evidence="1">ST1C</strain>
    </source>
</reference>
<proteinExistence type="predicted"/>
<accession>A0A5J4TLF8</accession>
<sequence length="231" mass="25997">MEGNWRGQMDYGGSQGNVERWRCEGEVGSFVWTAKGIKRNNGTREVLGRVECGDQRRNCTGEKFRGNYSFQSVQHDTQSWKQVVQNLGLLEVKQSNSQIIFPDGGYNDSYTDYQTRGLRYSTGSGEGISPFESERGLAEVHEIQVQKKNVLLSGPTFWLKQKSTAILQNDEVNSQSYQGEVQLKSSTIHGRPTDFVIGKETTGMRYGLGILIHERAGLEDVISQMQDNTNE</sequence>